<dbReference type="EMBL" id="CAJVPV010000005">
    <property type="protein sequence ID" value="CAG8437459.1"/>
    <property type="molecule type" value="Genomic_DNA"/>
</dbReference>
<dbReference type="OrthoDB" id="426718at2759"/>
<feature type="transmembrane region" description="Helical" evidence="3">
    <location>
        <begin position="61"/>
        <end position="80"/>
    </location>
</feature>
<dbReference type="PANTHER" id="PTHR45856">
    <property type="entry name" value="ALPHA/BETA-HYDROLASES SUPERFAMILY PROTEIN"/>
    <property type="match status" value="1"/>
</dbReference>
<dbReference type="AlphaFoldDB" id="A0A9N8UZD6"/>
<proteinExistence type="predicted"/>
<dbReference type="GO" id="GO:0006629">
    <property type="term" value="P:lipid metabolic process"/>
    <property type="evidence" value="ECO:0007669"/>
    <property type="project" value="InterPro"/>
</dbReference>
<reference evidence="5" key="1">
    <citation type="submission" date="2021-06" db="EMBL/GenBank/DDBJ databases">
        <authorList>
            <person name="Kallberg Y."/>
            <person name="Tangrot J."/>
            <person name="Rosling A."/>
        </authorList>
    </citation>
    <scope>NUCLEOTIDE SEQUENCE</scope>
    <source>
        <strain evidence="5">CL551</strain>
    </source>
</reference>
<comment type="caution">
    <text evidence="5">The sequence shown here is derived from an EMBL/GenBank/DDBJ whole genome shotgun (WGS) entry which is preliminary data.</text>
</comment>
<evidence type="ECO:0000256" key="1">
    <source>
        <dbReference type="SAM" id="Coils"/>
    </source>
</evidence>
<feature type="transmembrane region" description="Helical" evidence="3">
    <location>
        <begin position="92"/>
        <end position="115"/>
    </location>
</feature>
<dbReference type="PANTHER" id="PTHR45856:SF24">
    <property type="entry name" value="FUNGAL LIPASE-LIKE DOMAIN-CONTAINING PROTEIN"/>
    <property type="match status" value="1"/>
</dbReference>
<feature type="coiled-coil region" evidence="1">
    <location>
        <begin position="481"/>
        <end position="508"/>
    </location>
</feature>
<keyword evidence="3" id="KW-0812">Transmembrane</keyword>
<dbReference type="SUPFAM" id="SSF53474">
    <property type="entry name" value="alpha/beta-Hydrolases"/>
    <property type="match status" value="1"/>
</dbReference>
<feature type="transmembrane region" description="Helical" evidence="3">
    <location>
        <begin position="832"/>
        <end position="851"/>
    </location>
</feature>
<dbReference type="Proteomes" id="UP000789342">
    <property type="component" value="Unassembled WGS sequence"/>
</dbReference>
<evidence type="ECO:0000313" key="5">
    <source>
        <dbReference type="EMBL" id="CAG8437459.1"/>
    </source>
</evidence>
<name>A0A9N8UZD6_9GLOM</name>
<dbReference type="InterPro" id="IPR029058">
    <property type="entry name" value="AB_hydrolase_fold"/>
</dbReference>
<dbReference type="Gene3D" id="3.40.50.1820">
    <property type="entry name" value="alpha/beta hydrolase"/>
    <property type="match status" value="1"/>
</dbReference>
<accession>A0A9N8UZD6</accession>
<dbReference type="CDD" id="cd00519">
    <property type="entry name" value="Lipase_3"/>
    <property type="match status" value="1"/>
</dbReference>
<feature type="domain" description="Fungal lipase-type" evidence="4">
    <location>
        <begin position="748"/>
        <end position="917"/>
    </location>
</feature>
<sequence>MGEKEEPQYLITEKNEFTPIHDEEGSSYIIQYERDTVEDLKVSDLFHSQHRRISKVYRGRWAYFSYIVRAFNYIGIAIYLDWTIFIRHPVNFLMITIIFTFSIVVLLAAGIYLLIKDQITKTNKPYDYWSSKKEYIDYWKEFNEYGEFKRCGKNHYFKDIRPKCDKCDKYDGEDRYSYLYKGMIEMKSFEKKIASIEKKVIENGLKSSEKLVENDTNLSQKAAENGPNANEKAAEFSEKFKEELNSLRCNKSIKIGIELLDRSDPAKKNEWLDTLEDGIIELACCCEILEQYLSDKNLERLKKKIDVSLKGLKNGIYVYQKNSEQYLLYLKDLRNLNNKIEGFRKRTLNEFKEEDEEHIKKQKKEVDVSHQGLKKEIENDTKINTQNSSHSKYLKMLKEKNHDCLENLKKIIDNPELELDEHPKYGRNGTELLDAKILDRLETEINGFLEKYVNKKKSISLEYGNKEKLTNLEHENMDDPKEIKNKICAQLKREIAKLNENFKIMRDGMELLDDEYFEDFERKMSGRCKIIEDEEKLGDEKQDDGHVKGLKDISNANIVYKRKNELIDDIHENINDLKKAYRSCSCKKGQDHKVECSKLEDMNEIKEYLKNTKEITDMLKEYDEEYRKVDNKGKQSEPKDDKESNELADDEKLKNLEANINKQFNSRRHLSTNQSNFTERTHAFEMETLGEIKEYIREIVEYNELHINYVIKKIDSDLRFTSISELNTDDGGSFCGMFYNKEKNFIAVVFKGTTPDNYGEWLSNLTFQSVDARSYLFGQVHRGFYNYLFPMDGRRYAQTSRNFPYKRIIYTIKAKADEIRSYWNKKGLDRKVNLWITGHSLGGGLATLFYARLLKVELDILKDVCELRDTVTFASPAVGDSHFAVELNFCINKLSENYPPLWRFVLKRDIVPKLPYRAFRKGMRKYGYHSNVLMNYFQVGEKVVFHLRESGSSWFRKSDKAEEPEYNHELVKYNYDPTDIESYLSKHNDLDAHKSFVEKIIKRLNSFAVWDFIEQHGTDGYIEALSAYREHNLGKKIVE</sequence>
<dbReference type="InterPro" id="IPR051218">
    <property type="entry name" value="Sec_MonoDiacylglyc_Lipase"/>
</dbReference>
<gene>
    <name evidence="5" type="ORF">AMORRO_LOCUS15</name>
</gene>
<evidence type="ECO:0000256" key="2">
    <source>
        <dbReference type="SAM" id="MobiDB-lite"/>
    </source>
</evidence>
<dbReference type="Pfam" id="PF01764">
    <property type="entry name" value="Lipase_3"/>
    <property type="match status" value="1"/>
</dbReference>
<protein>
    <submittedName>
        <fullName evidence="5">9536_t:CDS:1</fullName>
    </submittedName>
</protein>
<evidence type="ECO:0000259" key="4">
    <source>
        <dbReference type="Pfam" id="PF01764"/>
    </source>
</evidence>
<keyword evidence="1" id="KW-0175">Coiled coil</keyword>
<feature type="region of interest" description="Disordered" evidence="2">
    <location>
        <begin position="628"/>
        <end position="649"/>
    </location>
</feature>
<evidence type="ECO:0000313" key="6">
    <source>
        <dbReference type="Proteomes" id="UP000789342"/>
    </source>
</evidence>
<keyword evidence="6" id="KW-1185">Reference proteome</keyword>
<evidence type="ECO:0000256" key="3">
    <source>
        <dbReference type="SAM" id="Phobius"/>
    </source>
</evidence>
<dbReference type="InterPro" id="IPR002921">
    <property type="entry name" value="Fungal_lipase-type"/>
</dbReference>
<organism evidence="5 6">
    <name type="scientific">Acaulospora morrowiae</name>
    <dbReference type="NCBI Taxonomy" id="94023"/>
    <lineage>
        <taxon>Eukaryota</taxon>
        <taxon>Fungi</taxon>
        <taxon>Fungi incertae sedis</taxon>
        <taxon>Mucoromycota</taxon>
        <taxon>Glomeromycotina</taxon>
        <taxon>Glomeromycetes</taxon>
        <taxon>Diversisporales</taxon>
        <taxon>Acaulosporaceae</taxon>
        <taxon>Acaulospora</taxon>
    </lineage>
</organism>
<keyword evidence="3" id="KW-0472">Membrane</keyword>
<keyword evidence="3" id="KW-1133">Transmembrane helix</keyword>